<comment type="caution">
    <text evidence="1">The sequence shown here is derived from an EMBL/GenBank/DDBJ whole genome shotgun (WGS) entry which is preliminary data.</text>
</comment>
<gene>
    <name evidence="1" type="ORF">AAFF_G00300250</name>
</gene>
<accession>A0AAD7WR81</accession>
<protein>
    <submittedName>
        <fullName evidence="1">Uncharacterized protein</fullName>
    </submittedName>
</protein>
<organism evidence="1 2">
    <name type="scientific">Aldrovandia affinis</name>
    <dbReference type="NCBI Taxonomy" id="143900"/>
    <lineage>
        <taxon>Eukaryota</taxon>
        <taxon>Metazoa</taxon>
        <taxon>Chordata</taxon>
        <taxon>Craniata</taxon>
        <taxon>Vertebrata</taxon>
        <taxon>Euteleostomi</taxon>
        <taxon>Actinopterygii</taxon>
        <taxon>Neopterygii</taxon>
        <taxon>Teleostei</taxon>
        <taxon>Notacanthiformes</taxon>
        <taxon>Halosauridae</taxon>
        <taxon>Aldrovandia</taxon>
    </lineage>
</organism>
<evidence type="ECO:0000313" key="1">
    <source>
        <dbReference type="EMBL" id="KAJ8406451.1"/>
    </source>
</evidence>
<evidence type="ECO:0000313" key="2">
    <source>
        <dbReference type="Proteomes" id="UP001221898"/>
    </source>
</evidence>
<reference evidence="1" key="1">
    <citation type="journal article" date="2023" name="Science">
        <title>Genome structures resolve the early diversification of teleost fishes.</title>
        <authorList>
            <person name="Parey E."/>
            <person name="Louis A."/>
            <person name="Montfort J."/>
            <person name="Bouchez O."/>
            <person name="Roques C."/>
            <person name="Iampietro C."/>
            <person name="Lluch J."/>
            <person name="Castinel A."/>
            <person name="Donnadieu C."/>
            <person name="Desvignes T."/>
            <person name="Floi Bucao C."/>
            <person name="Jouanno E."/>
            <person name="Wen M."/>
            <person name="Mejri S."/>
            <person name="Dirks R."/>
            <person name="Jansen H."/>
            <person name="Henkel C."/>
            <person name="Chen W.J."/>
            <person name="Zahm M."/>
            <person name="Cabau C."/>
            <person name="Klopp C."/>
            <person name="Thompson A.W."/>
            <person name="Robinson-Rechavi M."/>
            <person name="Braasch I."/>
            <person name="Lecointre G."/>
            <person name="Bobe J."/>
            <person name="Postlethwait J.H."/>
            <person name="Berthelot C."/>
            <person name="Roest Crollius H."/>
            <person name="Guiguen Y."/>
        </authorList>
    </citation>
    <scope>NUCLEOTIDE SEQUENCE</scope>
    <source>
        <strain evidence="1">NC1722</strain>
    </source>
</reference>
<dbReference type="EMBL" id="JAINUG010000043">
    <property type="protein sequence ID" value="KAJ8406451.1"/>
    <property type="molecule type" value="Genomic_DNA"/>
</dbReference>
<keyword evidence="2" id="KW-1185">Reference proteome</keyword>
<proteinExistence type="predicted"/>
<dbReference type="AlphaFoldDB" id="A0AAD7WR81"/>
<name>A0AAD7WR81_9TELE</name>
<dbReference type="Proteomes" id="UP001221898">
    <property type="component" value="Unassembled WGS sequence"/>
</dbReference>
<sequence length="116" mass="12635">MKSVVGMPLCSVTTHQPCWPRLQGLVFSDDRPAAWVSLSSHGPVTQRPRCLITKRMRPEGQVFPMGVTADARKTKGVYKTIQVPQRGGDAYVTTAAQQGEFGCAAYNTGWIDVPQG</sequence>